<feature type="domain" description="Tyr recombinase" evidence="10">
    <location>
        <begin position="103"/>
        <end position="297"/>
    </location>
</feature>
<dbReference type="GO" id="GO:0003677">
    <property type="term" value="F:DNA binding"/>
    <property type="evidence" value="ECO:0007669"/>
    <property type="project" value="UniProtKB-UniRule"/>
</dbReference>
<evidence type="ECO:0000256" key="4">
    <source>
        <dbReference type="ARBA" id="ARBA00022829"/>
    </source>
</evidence>
<keyword evidence="7 9" id="KW-0233">DNA recombination</keyword>
<accession>A0A4R0P995</accession>
<dbReference type="GO" id="GO:0005737">
    <property type="term" value="C:cytoplasm"/>
    <property type="evidence" value="ECO:0007669"/>
    <property type="project" value="UniProtKB-SubCell"/>
</dbReference>
<comment type="similarity">
    <text evidence="9">Belongs to the 'phage' integrase family. XerC subfamily.</text>
</comment>
<dbReference type="PANTHER" id="PTHR30349">
    <property type="entry name" value="PHAGE INTEGRASE-RELATED"/>
    <property type="match status" value="1"/>
</dbReference>
<comment type="subcellular location">
    <subcellularLocation>
        <location evidence="1 9">Cytoplasm</location>
    </subcellularLocation>
</comment>
<name>A0A4R0P995_9HYPH</name>
<feature type="active site" evidence="9">
    <location>
        <position position="153"/>
    </location>
</feature>
<dbReference type="InterPro" id="IPR023009">
    <property type="entry name" value="Tyrosine_recombinase_XerC/XerD"/>
</dbReference>
<feature type="active site" evidence="9">
    <location>
        <position position="275"/>
    </location>
</feature>
<dbReference type="OrthoDB" id="9801717at2"/>
<keyword evidence="5 9" id="KW-0229">DNA integration</keyword>
<dbReference type="GO" id="GO:0006313">
    <property type="term" value="P:DNA transposition"/>
    <property type="evidence" value="ECO:0007669"/>
    <property type="project" value="UniProtKB-UniRule"/>
</dbReference>
<evidence type="ECO:0000313" key="12">
    <source>
        <dbReference type="EMBL" id="TCD13749.1"/>
    </source>
</evidence>
<sequence>MIDAFLEMMSAERGAADNTLASYRRDLEDAERFTRSSCGTRLAESASSDIAALLRDMEKAGFAASSQARRLSALRQYFRFLHAEGIRADDPTGVVMSPKRARALPKILSENEVDRLLHRAADEARDPSIAAGQVQSAVRTRALLELLYATGMRVTELVSLPVSVAWSEEPFFIVKGKGGKERMVPVTQSARDAVSDHLQLRDRDPRSATCPWLFPAESYTKAIARQVFARDLKALGARCGIPSARMSPHVLRHAFASHLLQNGADLRVVQQLLGHADISTTQIYTHVMEERLHRLVSENHPLACR</sequence>
<evidence type="ECO:0000256" key="2">
    <source>
        <dbReference type="ARBA" id="ARBA00022490"/>
    </source>
</evidence>
<comment type="caution">
    <text evidence="12">The sequence shown here is derived from an EMBL/GenBank/DDBJ whole genome shotgun (WGS) entry which is preliminary data.</text>
</comment>
<dbReference type="NCBIfam" id="NF001399">
    <property type="entry name" value="PRK00283.1"/>
    <property type="match status" value="1"/>
</dbReference>
<evidence type="ECO:0000256" key="3">
    <source>
        <dbReference type="ARBA" id="ARBA00022618"/>
    </source>
</evidence>
<dbReference type="Proteomes" id="UP000291301">
    <property type="component" value="Unassembled WGS sequence"/>
</dbReference>
<keyword evidence="3 9" id="KW-0132">Cell division</keyword>
<dbReference type="InterPro" id="IPR010998">
    <property type="entry name" value="Integrase_recombinase_N"/>
</dbReference>
<evidence type="ECO:0000259" key="10">
    <source>
        <dbReference type="PROSITE" id="PS51898"/>
    </source>
</evidence>
<dbReference type="GO" id="GO:0007059">
    <property type="term" value="P:chromosome segregation"/>
    <property type="evidence" value="ECO:0007669"/>
    <property type="project" value="UniProtKB-UniRule"/>
</dbReference>
<dbReference type="Gene3D" id="1.10.443.10">
    <property type="entry name" value="Intergrase catalytic core"/>
    <property type="match status" value="1"/>
</dbReference>
<gene>
    <name evidence="9" type="primary">xerC</name>
    <name evidence="12" type="ORF">E0D97_11620</name>
</gene>
<comment type="subunit">
    <text evidence="9">Forms a cyclic heterotetrameric complex composed of two molecules of XerC and two molecules of XerD.</text>
</comment>
<keyword evidence="8 9" id="KW-0131">Cell cycle</keyword>
<dbReference type="EMBL" id="SJST01000004">
    <property type="protein sequence ID" value="TCD13749.1"/>
    <property type="molecule type" value="Genomic_DNA"/>
</dbReference>
<evidence type="ECO:0000256" key="6">
    <source>
        <dbReference type="ARBA" id="ARBA00023125"/>
    </source>
</evidence>
<feature type="active site" evidence="9">
    <location>
        <position position="249"/>
    </location>
</feature>
<dbReference type="GO" id="GO:0009037">
    <property type="term" value="F:tyrosine-based site-specific recombinase activity"/>
    <property type="evidence" value="ECO:0007669"/>
    <property type="project" value="UniProtKB-UniRule"/>
</dbReference>
<dbReference type="RefSeq" id="WP_131569048.1">
    <property type="nucleotide sequence ID" value="NZ_JAINFK010000003.1"/>
</dbReference>
<feature type="active site" description="O-(3'-phospho-DNA)-tyrosine intermediate" evidence="9">
    <location>
        <position position="284"/>
    </location>
</feature>
<evidence type="ECO:0000256" key="7">
    <source>
        <dbReference type="ARBA" id="ARBA00023172"/>
    </source>
</evidence>
<dbReference type="InterPro" id="IPR044068">
    <property type="entry name" value="CB"/>
</dbReference>
<dbReference type="InterPro" id="IPR013762">
    <property type="entry name" value="Integrase-like_cat_sf"/>
</dbReference>
<keyword evidence="13" id="KW-1185">Reference proteome</keyword>
<dbReference type="SUPFAM" id="SSF56349">
    <property type="entry name" value="DNA breaking-rejoining enzymes"/>
    <property type="match status" value="1"/>
</dbReference>
<dbReference type="PROSITE" id="PS51900">
    <property type="entry name" value="CB"/>
    <property type="match status" value="1"/>
</dbReference>
<dbReference type="Pfam" id="PF00589">
    <property type="entry name" value="Phage_integrase"/>
    <property type="match status" value="1"/>
</dbReference>
<feature type="domain" description="Core-binding (CB)" evidence="11">
    <location>
        <begin position="1"/>
        <end position="82"/>
    </location>
</feature>
<dbReference type="HAMAP" id="MF_01808">
    <property type="entry name" value="Recomb_XerC_XerD"/>
    <property type="match status" value="1"/>
</dbReference>
<evidence type="ECO:0000256" key="9">
    <source>
        <dbReference type="HAMAP-Rule" id="MF_01808"/>
    </source>
</evidence>
<protein>
    <recommendedName>
        <fullName evidence="9">Tyrosine recombinase XerC</fullName>
    </recommendedName>
</protein>
<keyword evidence="4 9" id="KW-0159">Chromosome partition</keyword>
<evidence type="ECO:0000313" key="13">
    <source>
        <dbReference type="Proteomes" id="UP000291301"/>
    </source>
</evidence>
<dbReference type="AlphaFoldDB" id="A0A4R0P995"/>
<dbReference type="InterPro" id="IPR050090">
    <property type="entry name" value="Tyrosine_recombinase_XerCD"/>
</dbReference>
<dbReference type="Gene3D" id="1.10.150.130">
    <property type="match status" value="1"/>
</dbReference>
<dbReference type="InterPro" id="IPR011010">
    <property type="entry name" value="DNA_brk_join_enz"/>
</dbReference>
<evidence type="ECO:0000256" key="5">
    <source>
        <dbReference type="ARBA" id="ARBA00022908"/>
    </source>
</evidence>
<dbReference type="PANTHER" id="PTHR30349:SF90">
    <property type="entry name" value="TYROSINE RECOMBINASE XERD"/>
    <property type="match status" value="1"/>
</dbReference>
<dbReference type="InterPro" id="IPR004107">
    <property type="entry name" value="Integrase_SAM-like_N"/>
</dbReference>
<evidence type="ECO:0000256" key="8">
    <source>
        <dbReference type="ARBA" id="ARBA00023306"/>
    </source>
</evidence>
<feature type="active site" evidence="9">
    <location>
        <position position="177"/>
    </location>
</feature>
<evidence type="ECO:0000259" key="11">
    <source>
        <dbReference type="PROSITE" id="PS51900"/>
    </source>
</evidence>
<comment type="function">
    <text evidence="9">Site-specific tyrosine recombinase, which acts by catalyzing the cutting and rejoining of the recombining DNA molecules. The XerC-XerD complex is essential to convert dimers of the bacterial chromosome into monomers to permit their segregation at cell division. It also contributes to the segregational stability of plasmids.</text>
</comment>
<dbReference type="InterPro" id="IPR002104">
    <property type="entry name" value="Integrase_catalytic"/>
</dbReference>
<reference evidence="12 13" key="1">
    <citation type="journal article" date="2015" name="Antonie Van Leeuwenhoek">
        <title>Oricola cellulosilytica gen. nov., sp. nov., a cellulose-degrading bacterium of the family Phyllobacteriaceae isolated from surface seashore water, and emended descriptions of Mesorhizobium loti and Phyllobacterium myrsinacearum.</title>
        <authorList>
            <person name="Hameed A."/>
            <person name="Shahina M."/>
            <person name="Lai W.A."/>
            <person name="Lin S.Y."/>
            <person name="Young L.S."/>
            <person name="Liu Y.C."/>
            <person name="Hsu Y.H."/>
            <person name="Young C.C."/>
        </authorList>
    </citation>
    <scope>NUCLEOTIDE SEQUENCE [LARGE SCALE GENOMIC DNA]</scope>
    <source>
        <strain evidence="12 13">KCTC 52183</strain>
    </source>
</reference>
<evidence type="ECO:0000256" key="1">
    <source>
        <dbReference type="ARBA" id="ARBA00004496"/>
    </source>
</evidence>
<dbReference type="PROSITE" id="PS51898">
    <property type="entry name" value="TYR_RECOMBINASE"/>
    <property type="match status" value="1"/>
</dbReference>
<feature type="active site" evidence="9">
    <location>
        <position position="252"/>
    </location>
</feature>
<keyword evidence="6 9" id="KW-0238">DNA-binding</keyword>
<proteinExistence type="inferred from homology"/>
<dbReference type="GO" id="GO:0051301">
    <property type="term" value="P:cell division"/>
    <property type="evidence" value="ECO:0007669"/>
    <property type="project" value="UniProtKB-KW"/>
</dbReference>
<keyword evidence="2 9" id="KW-0963">Cytoplasm</keyword>
<dbReference type="Pfam" id="PF02899">
    <property type="entry name" value="Phage_int_SAM_1"/>
    <property type="match status" value="1"/>
</dbReference>
<organism evidence="12 13">
    <name type="scientific">Oricola cellulosilytica</name>
    <dbReference type="NCBI Taxonomy" id="1429082"/>
    <lineage>
        <taxon>Bacteria</taxon>
        <taxon>Pseudomonadati</taxon>
        <taxon>Pseudomonadota</taxon>
        <taxon>Alphaproteobacteria</taxon>
        <taxon>Hyphomicrobiales</taxon>
        <taxon>Ahrensiaceae</taxon>
        <taxon>Oricola</taxon>
    </lineage>
</organism>